<dbReference type="InParanoid" id="A0A2K3E3D7"/>
<keyword evidence="3" id="KW-1185">Reference proteome</keyword>
<dbReference type="Gramene" id="PNW87302">
    <property type="protein sequence ID" value="PNW87302"/>
    <property type="gene ID" value="CHLRE_02g117175v5"/>
</dbReference>
<dbReference type="GeneID" id="66052497"/>
<evidence type="ECO:0000256" key="1">
    <source>
        <dbReference type="SAM" id="MobiDB-lite"/>
    </source>
</evidence>
<feature type="compositionally biased region" description="Polar residues" evidence="1">
    <location>
        <begin position="12"/>
        <end position="30"/>
    </location>
</feature>
<reference evidence="2 3" key="1">
    <citation type="journal article" date="2007" name="Science">
        <title>The Chlamydomonas genome reveals the evolution of key animal and plant functions.</title>
        <authorList>
            <person name="Merchant S.S."/>
            <person name="Prochnik S.E."/>
            <person name="Vallon O."/>
            <person name="Harris E.H."/>
            <person name="Karpowicz S.J."/>
            <person name="Witman G.B."/>
            <person name="Terry A."/>
            <person name="Salamov A."/>
            <person name="Fritz-Laylin L.K."/>
            <person name="Marechal-Drouard L."/>
            <person name="Marshall W.F."/>
            <person name="Qu L.H."/>
            <person name="Nelson D.R."/>
            <person name="Sanderfoot A.A."/>
            <person name="Spalding M.H."/>
            <person name="Kapitonov V.V."/>
            <person name="Ren Q."/>
            <person name="Ferris P."/>
            <person name="Lindquist E."/>
            <person name="Shapiro H."/>
            <person name="Lucas S.M."/>
            <person name="Grimwood J."/>
            <person name="Schmutz J."/>
            <person name="Cardol P."/>
            <person name="Cerutti H."/>
            <person name="Chanfreau G."/>
            <person name="Chen C.L."/>
            <person name="Cognat V."/>
            <person name="Croft M.T."/>
            <person name="Dent R."/>
            <person name="Dutcher S."/>
            <person name="Fernandez E."/>
            <person name="Fukuzawa H."/>
            <person name="Gonzalez-Ballester D."/>
            <person name="Gonzalez-Halphen D."/>
            <person name="Hallmann A."/>
            <person name="Hanikenne M."/>
            <person name="Hippler M."/>
            <person name="Inwood W."/>
            <person name="Jabbari K."/>
            <person name="Kalanon M."/>
            <person name="Kuras R."/>
            <person name="Lefebvre P.A."/>
            <person name="Lemaire S.D."/>
            <person name="Lobanov A.V."/>
            <person name="Lohr M."/>
            <person name="Manuell A."/>
            <person name="Meier I."/>
            <person name="Mets L."/>
            <person name="Mittag M."/>
            <person name="Mittelmeier T."/>
            <person name="Moroney J.V."/>
            <person name="Moseley J."/>
            <person name="Napoli C."/>
            <person name="Nedelcu A.M."/>
            <person name="Niyogi K."/>
            <person name="Novoselov S.V."/>
            <person name="Paulsen I.T."/>
            <person name="Pazour G."/>
            <person name="Purton S."/>
            <person name="Ral J.P."/>
            <person name="Riano-Pachon D.M."/>
            <person name="Riekhof W."/>
            <person name="Rymarquis L."/>
            <person name="Schroda M."/>
            <person name="Stern D."/>
            <person name="Umen J."/>
            <person name="Willows R."/>
            <person name="Wilson N."/>
            <person name="Zimmer S.L."/>
            <person name="Allmer J."/>
            <person name="Balk J."/>
            <person name="Bisova K."/>
            <person name="Chen C.J."/>
            <person name="Elias M."/>
            <person name="Gendler K."/>
            <person name="Hauser C."/>
            <person name="Lamb M.R."/>
            <person name="Ledford H."/>
            <person name="Long J.C."/>
            <person name="Minagawa J."/>
            <person name="Page M.D."/>
            <person name="Pan J."/>
            <person name="Pootakham W."/>
            <person name="Roje S."/>
            <person name="Rose A."/>
            <person name="Stahlberg E."/>
            <person name="Terauchi A.M."/>
            <person name="Yang P."/>
            <person name="Ball S."/>
            <person name="Bowler C."/>
            <person name="Dieckmann C.L."/>
            <person name="Gladyshev V.N."/>
            <person name="Green P."/>
            <person name="Jorgensen R."/>
            <person name="Mayfield S."/>
            <person name="Mueller-Roeber B."/>
            <person name="Rajamani S."/>
            <person name="Sayre R.T."/>
            <person name="Brokstein P."/>
            <person name="Dubchak I."/>
            <person name="Goodstein D."/>
            <person name="Hornick L."/>
            <person name="Huang Y.W."/>
            <person name="Jhaveri J."/>
            <person name="Luo Y."/>
            <person name="Martinez D."/>
            <person name="Ngau W.C."/>
            <person name="Otillar B."/>
            <person name="Poliakov A."/>
            <person name="Porter A."/>
            <person name="Szajkowski L."/>
            <person name="Werner G."/>
            <person name="Zhou K."/>
            <person name="Grigoriev I.V."/>
            <person name="Rokhsar D.S."/>
            <person name="Grossman A.R."/>
        </authorList>
    </citation>
    <scope>NUCLEOTIDE SEQUENCE [LARGE SCALE GENOMIC DNA]</scope>
    <source>
        <strain evidence="3">CC-503</strain>
    </source>
</reference>
<proteinExistence type="predicted"/>
<dbReference type="AlphaFoldDB" id="A0A2K3E3D7"/>
<evidence type="ECO:0000313" key="2">
    <source>
        <dbReference type="EMBL" id="PNW87302.1"/>
    </source>
</evidence>
<sequence length="65" mass="6789">MRALPCGGHSNGDLQNLTGRSAGVRSTQSAVPAVPHLISKVQPPGMGDYNNTANLSCPCMQRHGM</sequence>
<name>A0A2K3E3D7_CHLRE</name>
<dbReference type="KEGG" id="cre:CHLRE_02g117175v5"/>
<dbReference type="RefSeq" id="XP_042927624.1">
    <property type="nucleotide sequence ID" value="XM_043059990.1"/>
</dbReference>
<feature type="region of interest" description="Disordered" evidence="1">
    <location>
        <begin position="1"/>
        <end position="31"/>
    </location>
</feature>
<accession>A0A2K3E3D7</accession>
<protein>
    <submittedName>
        <fullName evidence="2">Uncharacterized protein</fullName>
    </submittedName>
</protein>
<evidence type="ECO:0000313" key="3">
    <source>
        <dbReference type="Proteomes" id="UP000006906"/>
    </source>
</evidence>
<dbReference type="Proteomes" id="UP000006906">
    <property type="component" value="Chromosome 2"/>
</dbReference>
<organism evidence="2 3">
    <name type="scientific">Chlamydomonas reinhardtii</name>
    <name type="common">Chlamydomonas smithii</name>
    <dbReference type="NCBI Taxonomy" id="3055"/>
    <lineage>
        <taxon>Eukaryota</taxon>
        <taxon>Viridiplantae</taxon>
        <taxon>Chlorophyta</taxon>
        <taxon>core chlorophytes</taxon>
        <taxon>Chlorophyceae</taxon>
        <taxon>CS clade</taxon>
        <taxon>Chlamydomonadales</taxon>
        <taxon>Chlamydomonadaceae</taxon>
        <taxon>Chlamydomonas</taxon>
    </lineage>
</organism>
<dbReference type="EMBL" id="CM008963">
    <property type="protein sequence ID" value="PNW87302.1"/>
    <property type="molecule type" value="Genomic_DNA"/>
</dbReference>
<gene>
    <name evidence="2" type="ORF">CHLRE_02g117175v5</name>
</gene>